<dbReference type="InterPro" id="IPR001597">
    <property type="entry name" value="ArAA_b-elim_lyase/Thr_aldolase"/>
</dbReference>
<dbReference type="GO" id="GO:0008732">
    <property type="term" value="F:L-allo-threonine aldolase activity"/>
    <property type="evidence" value="ECO:0007669"/>
    <property type="project" value="TreeGrafter"/>
</dbReference>
<reference evidence="6" key="1">
    <citation type="submission" date="2017-11" db="EMBL/GenBank/DDBJ databases">
        <title>The sensing device of the deep-sea amphipod.</title>
        <authorList>
            <person name="Kobayashi H."/>
            <person name="Nagahama T."/>
            <person name="Arai W."/>
            <person name="Sasagawa Y."/>
            <person name="Umeda M."/>
            <person name="Hayashi T."/>
            <person name="Nikaido I."/>
            <person name="Watanabe H."/>
            <person name="Oguri K."/>
            <person name="Kitazato H."/>
            <person name="Fujioka K."/>
            <person name="Kido Y."/>
            <person name="Takami H."/>
        </authorList>
    </citation>
    <scope>NUCLEOTIDE SEQUENCE</scope>
    <source>
        <tissue evidence="6">Whole body</tissue>
    </source>
</reference>
<protein>
    <submittedName>
        <fullName evidence="6">Low-specificity L-threonine aldolase 2</fullName>
    </submittedName>
</protein>
<keyword evidence="3" id="KW-0663">Pyridoxal phosphate</keyword>
<accession>A0A6A7FUR3</accession>
<evidence type="ECO:0000313" key="6">
    <source>
        <dbReference type="EMBL" id="LAC21983.1"/>
    </source>
</evidence>
<dbReference type="Gene3D" id="3.40.640.10">
    <property type="entry name" value="Type I PLP-dependent aspartate aminotransferase-like (Major domain)"/>
    <property type="match status" value="1"/>
</dbReference>
<evidence type="ECO:0000256" key="2">
    <source>
        <dbReference type="ARBA" id="ARBA00006966"/>
    </source>
</evidence>
<dbReference type="EMBL" id="IACT01002718">
    <property type="protein sequence ID" value="LAC21983.1"/>
    <property type="molecule type" value="mRNA"/>
</dbReference>
<feature type="domain" description="Aromatic amino acid beta-eliminating lyase/threonine aldolase" evidence="5">
    <location>
        <begin position="296"/>
        <end position="546"/>
    </location>
</feature>
<dbReference type="InterPro" id="IPR015424">
    <property type="entry name" value="PyrdxlP-dep_Trfase"/>
</dbReference>
<evidence type="ECO:0000256" key="3">
    <source>
        <dbReference type="ARBA" id="ARBA00022898"/>
    </source>
</evidence>
<dbReference type="Pfam" id="PF01212">
    <property type="entry name" value="Beta_elim_lyase"/>
    <property type="match status" value="1"/>
</dbReference>
<feature type="compositionally biased region" description="Basic residues" evidence="4">
    <location>
        <begin position="9"/>
        <end position="18"/>
    </location>
</feature>
<evidence type="ECO:0000256" key="1">
    <source>
        <dbReference type="ARBA" id="ARBA00001933"/>
    </source>
</evidence>
<dbReference type="Gene3D" id="3.90.1150.10">
    <property type="entry name" value="Aspartate Aminotransferase, domain 1"/>
    <property type="match status" value="1"/>
</dbReference>
<dbReference type="InterPro" id="IPR015421">
    <property type="entry name" value="PyrdxlP-dep_Trfase_major"/>
</dbReference>
<organism evidence="6">
    <name type="scientific">Hirondellea gigas</name>
    <dbReference type="NCBI Taxonomy" id="1518452"/>
    <lineage>
        <taxon>Eukaryota</taxon>
        <taxon>Metazoa</taxon>
        <taxon>Ecdysozoa</taxon>
        <taxon>Arthropoda</taxon>
        <taxon>Crustacea</taxon>
        <taxon>Multicrustacea</taxon>
        <taxon>Malacostraca</taxon>
        <taxon>Eumalacostraca</taxon>
        <taxon>Peracarida</taxon>
        <taxon>Amphipoda</taxon>
        <taxon>Amphilochidea</taxon>
        <taxon>Lysianassida</taxon>
        <taxon>Lysianassidira</taxon>
        <taxon>Lysianassoidea</taxon>
        <taxon>Lysianassidae</taxon>
        <taxon>Hirondellea</taxon>
    </lineage>
</organism>
<evidence type="ECO:0000259" key="5">
    <source>
        <dbReference type="Pfam" id="PF01212"/>
    </source>
</evidence>
<dbReference type="SUPFAM" id="SSF53383">
    <property type="entry name" value="PLP-dependent transferases"/>
    <property type="match status" value="1"/>
</dbReference>
<feature type="region of interest" description="Disordered" evidence="4">
    <location>
        <begin position="1"/>
        <end position="51"/>
    </location>
</feature>
<dbReference type="InterPro" id="IPR015422">
    <property type="entry name" value="PyrdxlP-dep_Trfase_small"/>
</dbReference>
<evidence type="ECO:0000256" key="4">
    <source>
        <dbReference type="SAM" id="MobiDB-lite"/>
    </source>
</evidence>
<sequence length="644" mass="71450">MPAAGCTTRHVKQQHIKREHQQQQYSIVDESTGTHGHNKPDDISSFQDVMNSSDVDGAPVAATLLELGAEPSITAVGTTDTGHNSSSELIIHHTATDVAAHSISELPDTPRSLSSTLQKKPKANKKKISQAFSRTPIKFKKEFDPDNSTCIKKRFCSSWFNIPEIAPWLEESILPHYAYCKFCQKDLTAGKSELYKHLRTVKHRKKAELYCESVNDPEVVDPSVPIVEFTEGKGSVHIDNTDAGVSSADSVPRLQSKAGCAVPRKFYVYLADDMHVPQSKDVMEAAYNATTEQHRGNKLRELEYKAAALLGKEAALFVLTGTMANTLAVLAHCRSSNSVILAGDRSHLYRSCQATLTRLQHISIRALRNERDGRVNLEELRDLMMLDETGSPSAQPAHHPCRPKLLCLENTHTYSGGTVLPQYYMQMISKICDEFKLKLHIDGARLLHAAYASGLSPAELAAPAHSVTLCMNKGLDVHNGSVIAGDKEFINRCRELSGLFCTASVKMEGLAAACSKALSHYVQHVARAHLHAKNIVRWLSRFNSSAVSLSSVDSPTTNMLLLECDCVRVTPEHLVERLRQIPSTEVDDLKERISIIAKVWSHNTVRLVTHSNLAPEQLNATLKKLKYVIEEYENYIVLEYNMVD</sequence>
<dbReference type="GO" id="GO:0005829">
    <property type="term" value="C:cytosol"/>
    <property type="evidence" value="ECO:0007669"/>
    <property type="project" value="TreeGrafter"/>
</dbReference>
<dbReference type="GO" id="GO:0006545">
    <property type="term" value="P:glycine biosynthetic process"/>
    <property type="evidence" value="ECO:0007669"/>
    <property type="project" value="TreeGrafter"/>
</dbReference>
<comment type="cofactor">
    <cofactor evidence="1">
        <name>pyridoxal 5'-phosphate</name>
        <dbReference type="ChEBI" id="CHEBI:597326"/>
    </cofactor>
</comment>
<dbReference type="AlphaFoldDB" id="A0A6A7FUR3"/>
<dbReference type="GO" id="GO:0006567">
    <property type="term" value="P:L-threonine catabolic process"/>
    <property type="evidence" value="ECO:0007669"/>
    <property type="project" value="TreeGrafter"/>
</dbReference>
<dbReference type="PANTHER" id="PTHR48097:SF9">
    <property type="entry name" value="L-THREONINE ALDOLASE"/>
    <property type="match status" value="1"/>
</dbReference>
<comment type="similarity">
    <text evidence="2">Belongs to the threonine aldolase family.</text>
</comment>
<dbReference type="PANTHER" id="PTHR48097">
    <property type="entry name" value="L-THREONINE ALDOLASE-RELATED"/>
    <property type="match status" value="1"/>
</dbReference>
<name>A0A6A7FUR3_9CRUS</name>
<feature type="compositionally biased region" description="Polar residues" evidence="4">
    <location>
        <begin position="25"/>
        <end position="35"/>
    </location>
</feature>
<proteinExistence type="evidence at transcript level"/>